<dbReference type="STRING" id="990285.RGCCGE502_14825"/>
<evidence type="ECO:0000313" key="2">
    <source>
        <dbReference type="Proteomes" id="UP000014411"/>
    </source>
</evidence>
<keyword evidence="2" id="KW-1185">Reference proteome</keyword>
<dbReference type="HOGENOM" id="CLU_1407763_0_0_5"/>
<evidence type="ECO:0000313" key="1">
    <source>
        <dbReference type="EMBL" id="EPE97332.1"/>
    </source>
</evidence>
<dbReference type="EMBL" id="AEYE02000015">
    <property type="protein sequence ID" value="EPE97332.1"/>
    <property type="molecule type" value="Genomic_DNA"/>
</dbReference>
<dbReference type="eggNOG" id="ENOG50347PJ">
    <property type="taxonomic scope" value="Bacteria"/>
</dbReference>
<accession>S3HER0</accession>
<dbReference type="Proteomes" id="UP000014411">
    <property type="component" value="Unassembled WGS sequence"/>
</dbReference>
<name>S3HER0_9HYPH</name>
<gene>
    <name evidence="1" type="ORF">RGCCGE502_14825</name>
</gene>
<dbReference type="AlphaFoldDB" id="S3HER0"/>
<organism evidence="1 2">
    <name type="scientific">Rhizobium grahamii CCGE 502</name>
    <dbReference type="NCBI Taxonomy" id="990285"/>
    <lineage>
        <taxon>Bacteria</taxon>
        <taxon>Pseudomonadati</taxon>
        <taxon>Pseudomonadota</taxon>
        <taxon>Alphaproteobacteria</taxon>
        <taxon>Hyphomicrobiales</taxon>
        <taxon>Rhizobiaceae</taxon>
        <taxon>Rhizobium/Agrobacterium group</taxon>
        <taxon>Rhizobium</taxon>
    </lineage>
</organism>
<sequence>MAVENQFRLLVERADKFGKAIGVGKELFLGLLEERSDWAFIIQIDALNETAIRETMARLLRVNGVAGDEGDKMERFVNGLSYQGKSSILRLLEAAGAPKDVVEYVEAVRKVRNHYAHDIRNLNKSLMEIIEGHNEKSKLFKSLCYIANYDEADLMETMRQDVGFLRFNLLSQCMVFLLALHQTLGRRGRKPSY</sequence>
<reference evidence="1 2" key="1">
    <citation type="journal article" date="2012" name="J. Bacteriol.">
        <title>Genome sequence of Rhizobium grahamii CCGE502, a broad-host-range symbiont with low nodulation competitiveness in Phaseolus vulgaris.</title>
        <authorList>
            <person name="Althabegoiti M.J."/>
            <person name="Lozano L."/>
            <person name="Torres-Tejerizo G."/>
            <person name="Ormeno-Orrillo E."/>
            <person name="Rogel M.A."/>
            <person name="Gonzalez V."/>
            <person name="Martinez-Romero E."/>
        </authorList>
    </citation>
    <scope>NUCLEOTIDE SEQUENCE [LARGE SCALE GENOMIC DNA]</scope>
    <source>
        <strain evidence="1 2">CCGE 502</strain>
    </source>
</reference>
<proteinExistence type="predicted"/>
<comment type="caution">
    <text evidence="1">The sequence shown here is derived from an EMBL/GenBank/DDBJ whole genome shotgun (WGS) entry which is preliminary data.</text>
</comment>
<protein>
    <recommendedName>
        <fullName evidence="3">DUF4145 domain-containing protein</fullName>
    </recommendedName>
</protein>
<evidence type="ECO:0008006" key="3">
    <source>
        <dbReference type="Google" id="ProtNLM"/>
    </source>
</evidence>
<dbReference type="RefSeq" id="WP_016554972.1">
    <property type="nucleotide sequence ID" value="NZ_AEYE02000015.1"/>
</dbReference>